<dbReference type="OMA" id="HWFLAYC"/>
<keyword evidence="3" id="KW-0547">Nucleotide-binding</keyword>
<evidence type="ECO:0000259" key="7">
    <source>
        <dbReference type="PROSITE" id="PS50011"/>
    </source>
</evidence>
<accession>A0A151ZK44</accession>
<dbReference type="InterPro" id="IPR050660">
    <property type="entry name" value="NEK_Ser/Thr_kinase"/>
</dbReference>
<evidence type="ECO:0000313" key="9">
    <source>
        <dbReference type="EMBL" id="KYQ94184.1"/>
    </source>
</evidence>
<dbReference type="SUPFAM" id="SSF56112">
    <property type="entry name" value="Protein kinase-like (PK-like)"/>
    <property type="match status" value="1"/>
</dbReference>
<dbReference type="EC" id="2.7.11.1" evidence="1"/>
<evidence type="ECO:0000259" key="8">
    <source>
        <dbReference type="PROSITE" id="PS51186"/>
    </source>
</evidence>
<dbReference type="EMBL" id="LODT01000022">
    <property type="protein sequence ID" value="KYQ94184.1"/>
    <property type="molecule type" value="Genomic_DNA"/>
</dbReference>
<dbReference type="GO" id="GO:0005524">
    <property type="term" value="F:ATP binding"/>
    <property type="evidence" value="ECO:0007669"/>
    <property type="project" value="UniProtKB-KW"/>
</dbReference>
<dbReference type="STRING" id="361077.A0A151ZK44"/>
<organism evidence="9 10">
    <name type="scientific">Tieghemostelium lacteum</name>
    <name type="common">Slime mold</name>
    <name type="synonym">Dictyostelium lacteum</name>
    <dbReference type="NCBI Taxonomy" id="361077"/>
    <lineage>
        <taxon>Eukaryota</taxon>
        <taxon>Amoebozoa</taxon>
        <taxon>Evosea</taxon>
        <taxon>Eumycetozoa</taxon>
        <taxon>Dictyostelia</taxon>
        <taxon>Dictyosteliales</taxon>
        <taxon>Raperosteliaceae</taxon>
        <taxon>Tieghemostelium</taxon>
    </lineage>
</organism>
<dbReference type="SUPFAM" id="SSF55729">
    <property type="entry name" value="Acyl-CoA N-acyltransferases (Nat)"/>
    <property type="match status" value="1"/>
</dbReference>
<keyword evidence="5" id="KW-0067">ATP-binding</keyword>
<dbReference type="InterPro" id="IPR000719">
    <property type="entry name" value="Prot_kinase_dom"/>
</dbReference>
<feature type="region of interest" description="Disordered" evidence="6">
    <location>
        <begin position="109"/>
        <end position="185"/>
    </location>
</feature>
<dbReference type="PROSITE" id="PS50011">
    <property type="entry name" value="PROTEIN_KINASE_DOM"/>
    <property type="match status" value="1"/>
</dbReference>
<protein>
    <recommendedName>
        <fullName evidence="1">non-specific serine/threonine protein kinase</fullName>
        <ecNumber evidence="1">2.7.11.1</ecNumber>
    </recommendedName>
</protein>
<feature type="compositionally biased region" description="Basic and acidic residues" evidence="6">
    <location>
        <begin position="174"/>
        <end position="185"/>
    </location>
</feature>
<evidence type="ECO:0000256" key="6">
    <source>
        <dbReference type="SAM" id="MobiDB-lite"/>
    </source>
</evidence>
<dbReference type="OrthoDB" id="4062651at2759"/>
<feature type="domain" description="Protein kinase" evidence="7">
    <location>
        <begin position="9"/>
        <end position="402"/>
    </location>
</feature>
<evidence type="ECO:0000313" key="10">
    <source>
        <dbReference type="Proteomes" id="UP000076078"/>
    </source>
</evidence>
<sequence length="657" mass="74244">MDMDPMSHYNFIKDLRTGGEGKAILLEKNGTKYVCKQRIFNSLNEANVGLKEAYSLASIVNENIVKFEDIFLQSKDGIIYLCIIMEYCAHGDLLDFLIDLSDRAQLDTTSDLSSDTSSETSDVHSAVESLSSISNTSAHKSESDLSSAQQPPMLSKQTNSNKSFNSASNLVDKANTDKKPEKKEKISCKKKKKKCIIMLTKEFTRQVIQHMSGASKETVVEAQEETLKSDEIKKDANSQYLIEQSQLLDWMLQLCYGVQGLHKAHLIHRDLKSENIFITKANKLKIGDFGLAIKSSVPSIKGAVGTYIYSAPEVLEGKTYDKSADVFSLGCIFYELITLRLLLKHQNYIGEDLIHDRFDNMKFLSTFPTKYYKLGPLVLKMLDKNPTMRPSIEYIIDKLENLEPSTFSRNSSSSLRSDSGLSTPKGIRKQIDKKEIPEASKVMAAGFLHDPRYSTLFPPSEPNSQKHLEVLFKFMLKKMLRNGCNIWAYYDGNKMVSCSCFFNPDKKKEIKFSDFLVGGLTFLTKFGLKKTTLGTELFVFIDKILHESSQSPKHWFLSNIATDPSYQNQSIGSYLVEPVLSWSDHSEVGIKTMVFNKKNFPFFNRLGFEVVQEITKDLPKGITGCWIMYREPKPHVSVQKQSSTINLAASVNNSQIF</sequence>
<dbReference type="Pfam" id="PF00069">
    <property type="entry name" value="Pkinase"/>
    <property type="match status" value="1"/>
</dbReference>
<dbReference type="InterPro" id="IPR011009">
    <property type="entry name" value="Kinase-like_dom_sf"/>
</dbReference>
<evidence type="ECO:0000256" key="3">
    <source>
        <dbReference type="ARBA" id="ARBA00022741"/>
    </source>
</evidence>
<dbReference type="Gene3D" id="3.40.630.30">
    <property type="match status" value="1"/>
</dbReference>
<dbReference type="PANTHER" id="PTHR43671">
    <property type="entry name" value="SERINE/THREONINE-PROTEIN KINASE NEK"/>
    <property type="match status" value="1"/>
</dbReference>
<dbReference type="InterPro" id="IPR001245">
    <property type="entry name" value="Ser-Thr/Tyr_kinase_cat_dom"/>
</dbReference>
<dbReference type="PROSITE" id="PS51186">
    <property type="entry name" value="GNAT"/>
    <property type="match status" value="1"/>
</dbReference>
<keyword evidence="4" id="KW-0418">Kinase</keyword>
<name>A0A151ZK44_TIELA</name>
<dbReference type="FunCoup" id="A0A151ZK44">
    <property type="interactions" value="371"/>
</dbReference>
<keyword evidence="2" id="KW-0808">Transferase</keyword>
<dbReference type="PANTHER" id="PTHR43671:SF13">
    <property type="entry name" value="SERINE_THREONINE-PROTEIN KINASE NEK2"/>
    <property type="match status" value="1"/>
</dbReference>
<dbReference type="CDD" id="cd04301">
    <property type="entry name" value="NAT_SF"/>
    <property type="match status" value="1"/>
</dbReference>
<dbReference type="GO" id="GO:0016747">
    <property type="term" value="F:acyltransferase activity, transferring groups other than amino-acyl groups"/>
    <property type="evidence" value="ECO:0007669"/>
    <property type="project" value="InterPro"/>
</dbReference>
<dbReference type="SMART" id="SM00220">
    <property type="entry name" value="S_TKc"/>
    <property type="match status" value="1"/>
</dbReference>
<evidence type="ECO:0000256" key="5">
    <source>
        <dbReference type="ARBA" id="ARBA00022840"/>
    </source>
</evidence>
<dbReference type="InParanoid" id="A0A151ZK44"/>
<evidence type="ECO:0000256" key="4">
    <source>
        <dbReference type="ARBA" id="ARBA00022777"/>
    </source>
</evidence>
<evidence type="ECO:0000256" key="1">
    <source>
        <dbReference type="ARBA" id="ARBA00012513"/>
    </source>
</evidence>
<dbReference type="Gene3D" id="1.10.510.10">
    <property type="entry name" value="Transferase(Phosphotransferase) domain 1"/>
    <property type="match status" value="2"/>
</dbReference>
<dbReference type="AlphaFoldDB" id="A0A151ZK44"/>
<reference evidence="9 10" key="1">
    <citation type="submission" date="2015-12" db="EMBL/GenBank/DDBJ databases">
        <title>Dictyostelia acquired genes for synthesis and detection of signals that induce cell-type specialization by lateral gene transfer from prokaryotes.</title>
        <authorList>
            <person name="Gloeckner G."/>
            <person name="Schaap P."/>
        </authorList>
    </citation>
    <scope>NUCLEOTIDE SEQUENCE [LARGE SCALE GENOMIC DNA]</scope>
    <source>
        <strain evidence="9 10">TK</strain>
    </source>
</reference>
<dbReference type="Pfam" id="PF00583">
    <property type="entry name" value="Acetyltransf_1"/>
    <property type="match status" value="1"/>
</dbReference>
<evidence type="ECO:0000256" key="2">
    <source>
        <dbReference type="ARBA" id="ARBA00022679"/>
    </source>
</evidence>
<dbReference type="Pfam" id="PF07714">
    <property type="entry name" value="PK_Tyr_Ser-Thr"/>
    <property type="match status" value="1"/>
</dbReference>
<dbReference type="InterPro" id="IPR008271">
    <property type="entry name" value="Ser/Thr_kinase_AS"/>
</dbReference>
<gene>
    <name evidence="9" type="ORF">DLAC_04475</name>
</gene>
<feature type="compositionally biased region" description="Low complexity" evidence="6">
    <location>
        <begin position="109"/>
        <end position="120"/>
    </location>
</feature>
<dbReference type="InterPro" id="IPR000182">
    <property type="entry name" value="GNAT_dom"/>
</dbReference>
<feature type="compositionally biased region" description="Polar residues" evidence="6">
    <location>
        <begin position="128"/>
        <end position="169"/>
    </location>
</feature>
<dbReference type="Proteomes" id="UP000076078">
    <property type="component" value="Unassembled WGS sequence"/>
</dbReference>
<feature type="domain" description="N-acetyltransferase" evidence="8">
    <location>
        <begin position="552"/>
        <end position="636"/>
    </location>
</feature>
<dbReference type="InterPro" id="IPR016181">
    <property type="entry name" value="Acyl_CoA_acyltransferase"/>
</dbReference>
<feature type="region of interest" description="Disordered" evidence="6">
    <location>
        <begin position="406"/>
        <end position="427"/>
    </location>
</feature>
<keyword evidence="10" id="KW-1185">Reference proteome</keyword>
<feature type="compositionally biased region" description="Low complexity" evidence="6">
    <location>
        <begin position="406"/>
        <end position="423"/>
    </location>
</feature>
<proteinExistence type="predicted"/>
<dbReference type="PROSITE" id="PS00108">
    <property type="entry name" value="PROTEIN_KINASE_ST"/>
    <property type="match status" value="1"/>
</dbReference>
<comment type="caution">
    <text evidence="9">The sequence shown here is derived from an EMBL/GenBank/DDBJ whole genome shotgun (WGS) entry which is preliminary data.</text>
</comment>
<dbReference type="GO" id="GO:0004674">
    <property type="term" value="F:protein serine/threonine kinase activity"/>
    <property type="evidence" value="ECO:0007669"/>
    <property type="project" value="UniProtKB-EC"/>
</dbReference>